<dbReference type="AlphaFoldDB" id="A0A448X0B4"/>
<gene>
    <name evidence="2" type="ORF">PXEA_LOCUS18283</name>
</gene>
<evidence type="ECO:0000313" key="2">
    <source>
        <dbReference type="EMBL" id="VEL24843.1"/>
    </source>
</evidence>
<evidence type="ECO:0000313" key="3">
    <source>
        <dbReference type="Proteomes" id="UP000784294"/>
    </source>
</evidence>
<protein>
    <submittedName>
        <fullName evidence="2">Uncharacterized protein</fullName>
    </submittedName>
</protein>
<feature type="region of interest" description="Disordered" evidence="1">
    <location>
        <begin position="80"/>
        <end position="112"/>
    </location>
</feature>
<evidence type="ECO:0000256" key="1">
    <source>
        <dbReference type="SAM" id="MobiDB-lite"/>
    </source>
</evidence>
<sequence length="184" mass="20805">RFLETQFFFVSTTSWSAYLKSNDIFASFPFFPPPPDKSSNLSHRRVKSKYATEPDLRHRSPIFSPLHVCRMLSGMAQQALCSPSPPTRRKRVRESESCSESPEPQCHEPSGSRRLAQACGTLEPEQLSQQLVSDLRLAGIPLTRSERARIVTFRDQVHLAMRAWDDVHVPDLATEVGHKTTTIA</sequence>
<accession>A0A448X0B4</accession>
<reference evidence="2" key="1">
    <citation type="submission" date="2018-11" db="EMBL/GenBank/DDBJ databases">
        <authorList>
            <consortium name="Pathogen Informatics"/>
        </authorList>
    </citation>
    <scope>NUCLEOTIDE SEQUENCE</scope>
</reference>
<organism evidence="2 3">
    <name type="scientific">Protopolystoma xenopodis</name>
    <dbReference type="NCBI Taxonomy" id="117903"/>
    <lineage>
        <taxon>Eukaryota</taxon>
        <taxon>Metazoa</taxon>
        <taxon>Spiralia</taxon>
        <taxon>Lophotrochozoa</taxon>
        <taxon>Platyhelminthes</taxon>
        <taxon>Monogenea</taxon>
        <taxon>Polyopisthocotylea</taxon>
        <taxon>Polystomatidea</taxon>
        <taxon>Polystomatidae</taxon>
        <taxon>Protopolystoma</taxon>
    </lineage>
</organism>
<feature type="compositionally biased region" description="Low complexity" evidence="1">
    <location>
        <begin position="98"/>
        <end position="109"/>
    </location>
</feature>
<dbReference type="Proteomes" id="UP000784294">
    <property type="component" value="Unassembled WGS sequence"/>
</dbReference>
<comment type="caution">
    <text evidence="2">The sequence shown here is derived from an EMBL/GenBank/DDBJ whole genome shotgun (WGS) entry which is preliminary data.</text>
</comment>
<feature type="non-terminal residue" evidence="2">
    <location>
        <position position="1"/>
    </location>
</feature>
<keyword evidence="3" id="KW-1185">Reference proteome</keyword>
<dbReference type="EMBL" id="CAAALY010070039">
    <property type="protein sequence ID" value="VEL24843.1"/>
    <property type="molecule type" value="Genomic_DNA"/>
</dbReference>
<name>A0A448X0B4_9PLAT</name>
<proteinExistence type="predicted"/>